<dbReference type="AlphaFoldDB" id="A0AAV4EF65"/>
<sequence>MVVSQPLAPEAGVRDLSWQIDVLERPNEDYPEWVYFSFDFNTEMFYELQEEANRILFTIPPRVPIGGYWTLKIGDLYLIIGPYVSEKPDTQTQSPGIC</sequence>
<reference evidence="1 2" key="1">
    <citation type="journal article" date="2021" name="Elife">
        <title>Chloroplast acquisition without the gene transfer in kleptoplastic sea slugs, Plakobranchus ocellatus.</title>
        <authorList>
            <person name="Maeda T."/>
            <person name="Takahashi S."/>
            <person name="Yoshida T."/>
            <person name="Shimamura S."/>
            <person name="Takaki Y."/>
            <person name="Nagai Y."/>
            <person name="Toyoda A."/>
            <person name="Suzuki Y."/>
            <person name="Arimoto A."/>
            <person name="Ishii H."/>
            <person name="Satoh N."/>
            <person name="Nishiyama T."/>
            <person name="Hasebe M."/>
            <person name="Maruyama T."/>
            <person name="Minagawa J."/>
            <person name="Obokata J."/>
            <person name="Shigenobu S."/>
        </authorList>
    </citation>
    <scope>NUCLEOTIDE SEQUENCE [LARGE SCALE GENOMIC DNA]</scope>
</reference>
<protein>
    <submittedName>
        <fullName evidence="1">Uncharacterized protein</fullName>
    </submittedName>
</protein>
<dbReference type="EMBL" id="BMAT01000103">
    <property type="protein sequence ID" value="GFR59723.1"/>
    <property type="molecule type" value="Genomic_DNA"/>
</dbReference>
<keyword evidence="2" id="KW-1185">Reference proteome</keyword>
<evidence type="ECO:0000313" key="1">
    <source>
        <dbReference type="EMBL" id="GFR59723.1"/>
    </source>
</evidence>
<dbReference type="Proteomes" id="UP000762676">
    <property type="component" value="Unassembled WGS sequence"/>
</dbReference>
<organism evidence="1 2">
    <name type="scientific">Elysia marginata</name>
    <dbReference type="NCBI Taxonomy" id="1093978"/>
    <lineage>
        <taxon>Eukaryota</taxon>
        <taxon>Metazoa</taxon>
        <taxon>Spiralia</taxon>
        <taxon>Lophotrochozoa</taxon>
        <taxon>Mollusca</taxon>
        <taxon>Gastropoda</taxon>
        <taxon>Heterobranchia</taxon>
        <taxon>Euthyneura</taxon>
        <taxon>Panpulmonata</taxon>
        <taxon>Sacoglossa</taxon>
        <taxon>Placobranchoidea</taxon>
        <taxon>Plakobranchidae</taxon>
        <taxon>Elysia</taxon>
    </lineage>
</organism>
<proteinExistence type="predicted"/>
<evidence type="ECO:0000313" key="2">
    <source>
        <dbReference type="Proteomes" id="UP000762676"/>
    </source>
</evidence>
<name>A0AAV4EF65_9GAST</name>
<gene>
    <name evidence="1" type="ORF">ElyMa_000061900</name>
</gene>
<accession>A0AAV4EF65</accession>
<comment type="caution">
    <text evidence="1">The sequence shown here is derived from an EMBL/GenBank/DDBJ whole genome shotgun (WGS) entry which is preliminary data.</text>
</comment>